<reference evidence="2" key="1">
    <citation type="submission" date="2023-07" db="EMBL/GenBank/DDBJ databases">
        <authorList>
            <person name="Colorado M.A."/>
            <person name="Villamil L.M."/>
            <person name="Melo J.F."/>
            <person name="Rodriguez J.A."/>
            <person name="Ruiz R.Y."/>
        </authorList>
    </citation>
    <scope>NUCLEOTIDE SEQUENCE [LARGE SCALE GENOMIC DNA]</scope>
    <source>
        <strain evidence="2">C33</strain>
    </source>
</reference>
<accession>A0ABU4WCP7</accession>
<gene>
    <name evidence="1" type="ORF">RFV38_12435</name>
</gene>
<protein>
    <submittedName>
        <fullName evidence="1">Uncharacterized protein</fullName>
    </submittedName>
</protein>
<proteinExistence type="predicted"/>
<dbReference type="RefSeq" id="WP_320314635.1">
    <property type="nucleotide sequence ID" value="NZ_JAVIKH010000028.1"/>
</dbReference>
<name>A0ABU4WCP7_9FUSO</name>
<organism evidence="1 2">
    <name type="scientific">Candidatus Cetobacterium colombiensis</name>
    <dbReference type="NCBI Taxonomy" id="3073100"/>
    <lineage>
        <taxon>Bacteria</taxon>
        <taxon>Fusobacteriati</taxon>
        <taxon>Fusobacteriota</taxon>
        <taxon>Fusobacteriia</taxon>
        <taxon>Fusobacteriales</taxon>
        <taxon>Fusobacteriaceae</taxon>
        <taxon>Cetobacterium</taxon>
    </lineage>
</organism>
<sequence>MNIEILDNNKVLIEFKDGTVFYEGSLIENNEKFIKVKKSESVWCNPHINYLSNSSKKNEIVYRKATQNDLDQINTLNLHKYFDKKIGEDVILEKVISIDNLFVAEDKEVGLIVGFKNYLNDEKFIIHTYRELEIEKNI</sequence>
<evidence type="ECO:0000313" key="2">
    <source>
        <dbReference type="Proteomes" id="UP001279681"/>
    </source>
</evidence>
<dbReference type="Proteomes" id="UP001279681">
    <property type="component" value="Unassembled WGS sequence"/>
</dbReference>
<keyword evidence="2" id="KW-1185">Reference proteome</keyword>
<comment type="caution">
    <text evidence="1">The sequence shown here is derived from an EMBL/GenBank/DDBJ whole genome shotgun (WGS) entry which is preliminary data.</text>
</comment>
<evidence type="ECO:0000313" key="1">
    <source>
        <dbReference type="EMBL" id="MDX8337292.1"/>
    </source>
</evidence>
<dbReference type="EMBL" id="JAVIKH010000028">
    <property type="protein sequence ID" value="MDX8337292.1"/>
    <property type="molecule type" value="Genomic_DNA"/>
</dbReference>